<dbReference type="OrthoDB" id="341613at2157"/>
<evidence type="ECO:0000313" key="1">
    <source>
        <dbReference type="EMBL" id="SFR58846.1"/>
    </source>
</evidence>
<sequence length="236" mass="26074">MEIRGRRRCKSCEREWSYYDTGEVACPACGSMQSVGVGGRARHTDSADPLDLSAHRTAANDDALSAVVDDLKSDLRTYLRARGFVHGGELRELDDTYLAARELLHAVDVLVRVRDPDEDTELYVLSLLRGADAGERPEPEAVPQAMTAARGLAYAESLAAYRRDFATWLDDNPHPEAAKTLSTLSEHVKRAEALHGDVPVEQAESLVRVARELTRYVRDDDESALAAARDRLSRLA</sequence>
<dbReference type="EMBL" id="FOYS01000004">
    <property type="protein sequence ID" value="SFR58846.1"/>
    <property type="molecule type" value="Genomic_DNA"/>
</dbReference>
<dbReference type="Proteomes" id="UP000243250">
    <property type="component" value="Unassembled WGS sequence"/>
</dbReference>
<protein>
    <recommendedName>
        <fullName evidence="3">TFIIB-type zinc ribbon-containing protein</fullName>
    </recommendedName>
</protein>
<reference evidence="2" key="1">
    <citation type="submission" date="2016-10" db="EMBL/GenBank/DDBJ databases">
        <authorList>
            <person name="Varghese N."/>
            <person name="Submissions S."/>
        </authorList>
    </citation>
    <scope>NUCLEOTIDE SEQUENCE [LARGE SCALE GENOMIC DNA]</scope>
    <source>
        <strain evidence="2">CGMCC 1.8711</strain>
    </source>
</reference>
<gene>
    <name evidence="1" type="ORF">SAMN04488124_2544</name>
</gene>
<dbReference type="Pfam" id="PF23430">
    <property type="entry name" value="DUF7117"/>
    <property type="match status" value="1"/>
</dbReference>
<dbReference type="STRING" id="555875.SAMN04488124_2544"/>
<evidence type="ECO:0000313" key="2">
    <source>
        <dbReference type="Proteomes" id="UP000243250"/>
    </source>
</evidence>
<dbReference type="RefSeq" id="WP_089881491.1">
    <property type="nucleotide sequence ID" value="NZ_FOYS01000004.1"/>
</dbReference>
<dbReference type="AlphaFoldDB" id="A0A1I6HWK4"/>
<evidence type="ECO:0008006" key="3">
    <source>
        <dbReference type="Google" id="ProtNLM"/>
    </source>
</evidence>
<organism evidence="1 2">
    <name type="scientific">Halogeometricum limi</name>
    <dbReference type="NCBI Taxonomy" id="555875"/>
    <lineage>
        <taxon>Archaea</taxon>
        <taxon>Methanobacteriati</taxon>
        <taxon>Methanobacteriota</taxon>
        <taxon>Stenosarchaea group</taxon>
        <taxon>Halobacteria</taxon>
        <taxon>Halobacteriales</taxon>
        <taxon>Haloferacaceae</taxon>
        <taxon>Halogeometricum</taxon>
    </lineage>
</organism>
<accession>A0A1I6HWK4</accession>
<name>A0A1I6HWK4_9EURY</name>
<keyword evidence="2" id="KW-1185">Reference proteome</keyword>
<proteinExistence type="predicted"/>
<dbReference type="InterPro" id="IPR055541">
    <property type="entry name" value="DUF7117"/>
</dbReference>